<reference evidence="1 2" key="1">
    <citation type="submission" date="2017-07" db="EMBL/GenBank/DDBJ databases">
        <title>Draft genome of Ochrobactrum lupini type strain LUP21.</title>
        <authorList>
            <person name="Krzyzanowska D.M."/>
            <person name="Jafra S."/>
        </authorList>
    </citation>
    <scope>NUCLEOTIDE SEQUENCE [LARGE SCALE GENOMIC DNA]</scope>
    <source>
        <strain evidence="1 2">LUP21</strain>
    </source>
</reference>
<evidence type="ECO:0000313" key="2">
    <source>
        <dbReference type="Proteomes" id="UP000216363"/>
    </source>
</evidence>
<comment type="caution">
    <text evidence="1">The sequence shown here is derived from an EMBL/GenBank/DDBJ whole genome shotgun (WGS) entry which is preliminary data.</text>
</comment>
<dbReference type="AlphaFoldDB" id="A0A256GBC9"/>
<dbReference type="EMBL" id="NNRN01000062">
    <property type="protein sequence ID" value="OYR24250.1"/>
    <property type="molecule type" value="Genomic_DNA"/>
</dbReference>
<name>A0A256GBC9_9HYPH</name>
<gene>
    <name evidence="1" type="ORF">CES86_4534</name>
</gene>
<organism evidence="1 2">
    <name type="scientific">Brucella lupini</name>
    <dbReference type="NCBI Taxonomy" id="255457"/>
    <lineage>
        <taxon>Bacteria</taxon>
        <taxon>Pseudomonadati</taxon>
        <taxon>Pseudomonadota</taxon>
        <taxon>Alphaproteobacteria</taxon>
        <taxon>Hyphomicrobiales</taxon>
        <taxon>Brucellaceae</taxon>
        <taxon>Brucella/Ochrobactrum group</taxon>
        <taxon>Brucella</taxon>
    </lineage>
</organism>
<accession>A0A256GBC9</accession>
<evidence type="ECO:0000313" key="1">
    <source>
        <dbReference type="EMBL" id="OYR24250.1"/>
    </source>
</evidence>
<proteinExistence type="predicted"/>
<sequence length="45" mass="5170">MTIRSGGFLFQYYSPPEIIGMGLSCLERISEKVKRFRTGRLSEQS</sequence>
<protein>
    <submittedName>
        <fullName evidence="1">Uncharacterized protein</fullName>
    </submittedName>
</protein>
<dbReference type="Proteomes" id="UP000216363">
    <property type="component" value="Unassembled WGS sequence"/>
</dbReference>